<dbReference type="EMBL" id="JASCZI010000252">
    <property type="protein sequence ID" value="MED6110479.1"/>
    <property type="molecule type" value="Genomic_DNA"/>
</dbReference>
<reference evidence="7 8" key="1">
    <citation type="journal article" date="2023" name="Plants (Basel)">
        <title>Bridging the Gap: Combining Genomics and Transcriptomics Approaches to Understand Stylosanthes scabra, an Orphan Legume from the Brazilian Caatinga.</title>
        <authorList>
            <person name="Ferreira-Neto J.R.C."/>
            <person name="da Silva M.D."/>
            <person name="Binneck E."/>
            <person name="de Melo N.F."/>
            <person name="da Silva R.H."/>
            <person name="de Melo A.L.T.M."/>
            <person name="Pandolfi V."/>
            <person name="Bustamante F.O."/>
            <person name="Brasileiro-Vidal A.C."/>
            <person name="Benko-Iseppon A.M."/>
        </authorList>
    </citation>
    <scope>NUCLEOTIDE SEQUENCE [LARGE SCALE GENOMIC DNA]</scope>
    <source>
        <tissue evidence="7">Leaves</tissue>
    </source>
</reference>
<dbReference type="Gene3D" id="3.40.850.10">
    <property type="entry name" value="Kinesin motor domain"/>
    <property type="match status" value="1"/>
</dbReference>
<dbReference type="PROSITE" id="PS51375">
    <property type="entry name" value="PPR"/>
    <property type="match status" value="4"/>
</dbReference>
<evidence type="ECO:0000313" key="7">
    <source>
        <dbReference type="EMBL" id="MED6110479.1"/>
    </source>
</evidence>
<dbReference type="Pfam" id="PF12854">
    <property type="entry name" value="PPR_1"/>
    <property type="match status" value="1"/>
</dbReference>
<comment type="caution">
    <text evidence="4">Lacks conserved residue(s) required for the propagation of feature annotation.</text>
</comment>
<evidence type="ECO:0000256" key="5">
    <source>
        <dbReference type="PROSITE-ProRule" id="PRU00708"/>
    </source>
</evidence>
<gene>
    <name evidence="7" type="ORF">PIB30_043311</name>
</gene>
<evidence type="ECO:0000256" key="3">
    <source>
        <dbReference type="ARBA" id="ARBA00023175"/>
    </source>
</evidence>
<dbReference type="SUPFAM" id="SSF51621">
    <property type="entry name" value="Phosphoenolpyruvate/pyruvate domain"/>
    <property type="match status" value="1"/>
</dbReference>
<feature type="repeat" description="PPR" evidence="5">
    <location>
        <begin position="19"/>
        <end position="53"/>
    </location>
</feature>
<dbReference type="InterPro" id="IPR001752">
    <property type="entry name" value="Kinesin_motor_dom"/>
</dbReference>
<dbReference type="Proteomes" id="UP001341840">
    <property type="component" value="Unassembled WGS sequence"/>
</dbReference>
<evidence type="ECO:0000256" key="4">
    <source>
        <dbReference type="PROSITE-ProRule" id="PRU00283"/>
    </source>
</evidence>
<dbReference type="InterPro" id="IPR011990">
    <property type="entry name" value="TPR-like_helical_dom_sf"/>
</dbReference>
<protein>
    <recommendedName>
        <fullName evidence="6">Kinesin motor domain-containing protein</fullName>
    </recommendedName>
</protein>
<keyword evidence="8" id="KW-1185">Reference proteome</keyword>
<evidence type="ECO:0000313" key="8">
    <source>
        <dbReference type="Proteomes" id="UP001341840"/>
    </source>
</evidence>
<organism evidence="7 8">
    <name type="scientific">Stylosanthes scabra</name>
    <dbReference type="NCBI Taxonomy" id="79078"/>
    <lineage>
        <taxon>Eukaryota</taxon>
        <taxon>Viridiplantae</taxon>
        <taxon>Streptophyta</taxon>
        <taxon>Embryophyta</taxon>
        <taxon>Tracheophyta</taxon>
        <taxon>Spermatophyta</taxon>
        <taxon>Magnoliopsida</taxon>
        <taxon>eudicotyledons</taxon>
        <taxon>Gunneridae</taxon>
        <taxon>Pentapetalae</taxon>
        <taxon>rosids</taxon>
        <taxon>fabids</taxon>
        <taxon>Fabales</taxon>
        <taxon>Fabaceae</taxon>
        <taxon>Papilionoideae</taxon>
        <taxon>50 kb inversion clade</taxon>
        <taxon>dalbergioids sensu lato</taxon>
        <taxon>Dalbergieae</taxon>
        <taxon>Pterocarpus clade</taxon>
        <taxon>Stylosanthes</taxon>
    </lineage>
</organism>
<evidence type="ECO:0000256" key="1">
    <source>
        <dbReference type="ARBA" id="ARBA00007626"/>
    </source>
</evidence>
<comment type="similarity">
    <text evidence="4">Belongs to the TRAFAC class myosin-kinesin ATPase superfamily. Kinesin family.</text>
</comment>
<feature type="repeat" description="PPR" evidence="5">
    <location>
        <begin position="161"/>
        <end position="195"/>
    </location>
</feature>
<dbReference type="InterPro" id="IPR027417">
    <property type="entry name" value="P-loop_NTPase"/>
</dbReference>
<keyword evidence="2" id="KW-0677">Repeat</keyword>
<dbReference type="PANTHER" id="PTHR47932">
    <property type="entry name" value="ATPASE EXPRESSION PROTEIN 3"/>
    <property type="match status" value="1"/>
</dbReference>
<dbReference type="InterPro" id="IPR036961">
    <property type="entry name" value="Kinesin_motor_dom_sf"/>
</dbReference>
<feature type="repeat" description="PPR" evidence="5">
    <location>
        <begin position="54"/>
        <end position="88"/>
    </location>
</feature>
<feature type="domain" description="Kinesin motor" evidence="6">
    <location>
        <begin position="317"/>
        <end position="439"/>
    </location>
</feature>
<dbReference type="NCBIfam" id="TIGR00756">
    <property type="entry name" value="PPR"/>
    <property type="match status" value="3"/>
</dbReference>
<sequence length="439" mass="48804">MDDASIAVSKLKHAGFGLDVSCYNVLISGFCKKNKLERVYEMLEEMEKSGVKPDTVTYNTLLSSLGKSGDFETANNLMKKMRKEGLVPYVVTFGALIHANCLNNNVDYAMKIFEEMCSTASKFPPNNVIYNSLIDALCKKDEVESAVSLMDDMKERGVRPNTTTFNAILKGIRDKRAFNVALALMDRMIENACKPDYVTMEILTEWLSAVGEIEKLEQFVMEYPVSSDSRTSSLAKLLAASTSSPIVRLRHANCLTGKQCVPAPEAAAATAALQIPTIGIVAGPFCSGQVTWRHVMGMKVTATVKIVQQSLPMGRQQTSSGKTFTMRGIVKNAIKDIYNYIKSKPERHFILKIAALEIYNETVIELLNPESGPLQLLDDPEARPCFSDRRKFIQLVDPLLQGNSPCAVYIRQLPLLKCVYSSNRKSDRQSVMLLLHWST</sequence>
<dbReference type="InterPro" id="IPR002885">
    <property type="entry name" value="PPR_rpt"/>
</dbReference>
<comment type="caution">
    <text evidence="7">The sequence shown here is derived from an EMBL/GenBank/DDBJ whole genome shotgun (WGS) entry which is preliminary data.</text>
</comment>
<dbReference type="Pfam" id="PF00225">
    <property type="entry name" value="Kinesin"/>
    <property type="match status" value="1"/>
</dbReference>
<proteinExistence type="inferred from homology"/>
<comment type="similarity">
    <text evidence="1">Belongs to the PPR family. P subfamily.</text>
</comment>
<keyword evidence="3" id="KW-0505">Motor protein</keyword>
<name>A0ABU6QH08_9FABA</name>
<dbReference type="SUPFAM" id="SSF52540">
    <property type="entry name" value="P-loop containing nucleoside triphosphate hydrolases"/>
    <property type="match status" value="1"/>
</dbReference>
<dbReference type="InterPro" id="IPR015813">
    <property type="entry name" value="Pyrv/PenolPyrv_kinase-like_dom"/>
</dbReference>
<feature type="repeat" description="PPR" evidence="5">
    <location>
        <begin position="126"/>
        <end position="160"/>
    </location>
</feature>
<dbReference type="Gene3D" id="1.25.40.10">
    <property type="entry name" value="Tetratricopeptide repeat domain"/>
    <property type="match status" value="2"/>
</dbReference>
<accession>A0ABU6QH08</accession>
<evidence type="ECO:0000256" key="2">
    <source>
        <dbReference type="ARBA" id="ARBA00022737"/>
    </source>
</evidence>
<dbReference type="Pfam" id="PF13041">
    <property type="entry name" value="PPR_2"/>
    <property type="match status" value="2"/>
</dbReference>
<dbReference type="PANTHER" id="PTHR47932:SF44">
    <property type="entry name" value="MIOREX COMPLEX COMPONENT 1"/>
    <property type="match status" value="1"/>
</dbReference>
<dbReference type="PROSITE" id="PS50067">
    <property type="entry name" value="KINESIN_MOTOR_2"/>
    <property type="match status" value="1"/>
</dbReference>
<evidence type="ECO:0000259" key="6">
    <source>
        <dbReference type="PROSITE" id="PS50067"/>
    </source>
</evidence>